<dbReference type="Proteomes" id="UP000552644">
    <property type="component" value="Unassembled WGS sequence"/>
</dbReference>
<protein>
    <submittedName>
        <fullName evidence="2">Uncharacterized protein</fullName>
    </submittedName>
</protein>
<organism evidence="2 3">
    <name type="scientific">Streptosporangium saharense</name>
    <dbReference type="NCBI Taxonomy" id="1706840"/>
    <lineage>
        <taxon>Bacteria</taxon>
        <taxon>Bacillati</taxon>
        <taxon>Actinomycetota</taxon>
        <taxon>Actinomycetes</taxon>
        <taxon>Streptosporangiales</taxon>
        <taxon>Streptosporangiaceae</taxon>
        <taxon>Streptosporangium</taxon>
    </lineage>
</organism>
<dbReference type="EMBL" id="JACHJP010000009">
    <property type="protein sequence ID" value="MBB4919253.1"/>
    <property type="molecule type" value="Genomic_DNA"/>
</dbReference>
<evidence type="ECO:0000256" key="1">
    <source>
        <dbReference type="SAM" id="MobiDB-lite"/>
    </source>
</evidence>
<name>A0A7W7QTM1_9ACTN</name>
<evidence type="ECO:0000313" key="3">
    <source>
        <dbReference type="Proteomes" id="UP000552644"/>
    </source>
</evidence>
<accession>A0A7W7QTM1</accession>
<gene>
    <name evidence="2" type="ORF">FHS44_006395</name>
</gene>
<sequence length="32" mass="3678">MGEHEGMPFEELKPFIPGDRKEPSDPGKHEKK</sequence>
<reference evidence="2 3" key="1">
    <citation type="submission" date="2020-08" db="EMBL/GenBank/DDBJ databases">
        <title>Genomic Encyclopedia of Type Strains, Phase III (KMG-III): the genomes of soil and plant-associated and newly described type strains.</title>
        <authorList>
            <person name="Whitman W."/>
        </authorList>
    </citation>
    <scope>NUCLEOTIDE SEQUENCE [LARGE SCALE GENOMIC DNA]</scope>
    <source>
        <strain evidence="2 3">CECT 8840</strain>
    </source>
</reference>
<comment type="caution">
    <text evidence="2">The sequence shown here is derived from an EMBL/GenBank/DDBJ whole genome shotgun (WGS) entry which is preliminary data.</text>
</comment>
<keyword evidence="3" id="KW-1185">Reference proteome</keyword>
<evidence type="ECO:0000313" key="2">
    <source>
        <dbReference type="EMBL" id="MBB4919253.1"/>
    </source>
</evidence>
<proteinExistence type="predicted"/>
<feature type="region of interest" description="Disordered" evidence="1">
    <location>
        <begin position="1"/>
        <end position="32"/>
    </location>
</feature>
<dbReference type="AlphaFoldDB" id="A0A7W7QTM1"/>